<reference evidence="2" key="1">
    <citation type="submission" date="2021-12" db="EMBL/GenBank/DDBJ databases">
        <authorList>
            <person name="King R."/>
        </authorList>
    </citation>
    <scope>NUCLEOTIDE SEQUENCE</scope>
</reference>
<sequence>MSSTDETESRAGYLNDILTIVESLVRQFLESAELYEGVKDISDTSVKQRLLHHLDACASEIDLDFSNVKCDVSMELFSDPIITPKPEPDSSTALSSEESIKHSSQPSLMNGRKSRPKKSDKKHVIANSPGSKSPTNQSMSIVQVIPSRLPDGQVVFLLPSQCVQVNSSSPTMGSEPYNENEPLDFSVKRDENDPMWRPW</sequence>
<evidence type="ECO:0000256" key="1">
    <source>
        <dbReference type="SAM" id="MobiDB-lite"/>
    </source>
</evidence>
<evidence type="ECO:0000313" key="2">
    <source>
        <dbReference type="EMBL" id="CAH0383698.1"/>
    </source>
</evidence>
<feature type="compositionally biased region" description="Basic and acidic residues" evidence="1">
    <location>
        <begin position="186"/>
        <end position="199"/>
    </location>
</feature>
<dbReference type="Proteomes" id="UP001152759">
    <property type="component" value="Chromosome 10"/>
</dbReference>
<gene>
    <name evidence="2" type="ORF">BEMITA_LOCUS3121</name>
</gene>
<dbReference type="AlphaFoldDB" id="A0A9P0A4E0"/>
<feature type="compositionally biased region" description="Polar residues" evidence="1">
    <location>
        <begin position="128"/>
        <end position="138"/>
    </location>
</feature>
<accession>A0A9P0A4E0</accession>
<keyword evidence="3" id="KW-1185">Reference proteome</keyword>
<name>A0A9P0A4E0_BEMTA</name>
<feature type="compositionally biased region" description="Basic residues" evidence="1">
    <location>
        <begin position="112"/>
        <end position="121"/>
    </location>
</feature>
<evidence type="ECO:0000313" key="3">
    <source>
        <dbReference type="Proteomes" id="UP001152759"/>
    </source>
</evidence>
<protein>
    <submittedName>
        <fullName evidence="2">Uncharacterized protein</fullName>
    </submittedName>
</protein>
<proteinExistence type="predicted"/>
<feature type="compositionally biased region" description="Polar residues" evidence="1">
    <location>
        <begin position="89"/>
        <end position="108"/>
    </location>
</feature>
<feature type="region of interest" description="Disordered" evidence="1">
    <location>
        <begin position="167"/>
        <end position="199"/>
    </location>
</feature>
<organism evidence="2 3">
    <name type="scientific">Bemisia tabaci</name>
    <name type="common">Sweetpotato whitefly</name>
    <name type="synonym">Aleurodes tabaci</name>
    <dbReference type="NCBI Taxonomy" id="7038"/>
    <lineage>
        <taxon>Eukaryota</taxon>
        <taxon>Metazoa</taxon>
        <taxon>Ecdysozoa</taxon>
        <taxon>Arthropoda</taxon>
        <taxon>Hexapoda</taxon>
        <taxon>Insecta</taxon>
        <taxon>Pterygota</taxon>
        <taxon>Neoptera</taxon>
        <taxon>Paraneoptera</taxon>
        <taxon>Hemiptera</taxon>
        <taxon>Sternorrhyncha</taxon>
        <taxon>Aleyrodoidea</taxon>
        <taxon>Aleyrodidae</taxon>
        <taxon>Aleyrodinae</taxon>
        <taxon>Bemisia</taxon>
    </lineage>
</organism>
<feature type="region of interest" description="Disordered" evidence="1">
    <location>
        <begin position="79"/>
        <end position="138"/>
    </location>
</feature>
<dbReference type="EMBL" id="OU963871">
    <property type="protein sequence ID" value="CAH0383698.1"/>
    <property type="molecule type" value="Genomic_DNA"/>
</dbReference>